<evidence type="ECO:0000259" key="5">
    <source>
        <dbReference type="Pfam" id="PF08386"/>
    </source>
</evidence>
<keyword evidence="2" id="KW-0378">Hydrolase</keyword>
<dbReference type="InterPro" id="IPR029058">
    <property type="entry name" value="AB_hydrolase_fold"/>
</dbReference>
<sequence length="543" mass="58358">MVFSKQYTKFLALGAVWISTMGVLADSDFNWDTLLPSTKLNWKPCYSGFECTRLIVPLDYGSAAAGNASIAITRYPSNSSKSDYLGPVLLNPGGPGGSGIDYAVAFGAEIATILGDGFDIVGFDPRGVSYSTPTVSWFKSDAERALWIPPTQDIVYPSVNESVYAVARQWARAQVQGLFAEERAGGYLQYITTDNTARDMLRITEAFGQEKLQYWGISYGSVLGSTFATIFPVSVLDMEAWYSANLTAQGLDTDKGLQMFVDGCFAAGLDDCAFYAPSSAQITANLQTLLDSTKTNPVPVNTLFDSLYSASSFFQVLAEGLADLAKGNASTIYTAFIEAPPFECAADSNSTSPPIPFHENAFEAYFSIGCNDAVAVNDTVQELQKFYFEAQKVSNFGEFFAYWRVMCSGWKVHREGRFTGPVGAAKTSFPLLVIGNTVDPVTPIAGANKTAKAFPGSVLLALDAVGHTSVNAPSACVHGYLRQYFVNGTLPEAGTVCTPDSPLFPSSTGNSTTTSGRRDLDPRLNLSKAGRAIGAAQRRITRN</sequence>
<dbReference type="PANTHER" id="PTHR43248">
    <property type="entry name" value="2-SUCCINYL-6-HYDROXY-2,4-CYCLOHEXADIENE-1-CARBOXYLATE SYNTHASE"/>
    <property type="match status" value="1"/>
</dbReference>
<feature type="domain" description="AB hydrolase-1" evidence="4">
    <location>
        <begin position="87"/>
        <end position="235"/>
    </location>
</feature>
<evidence type="ECO:0000313" key="6">
    <source>
        <dbReference type="EMBL" id="KAJ7041481.1"/>
    </source>
</evidence>
<dbReference type="Proteomes" id="UP001218188">
    <property type="component" value="Unassembled WGS sequence"/>
</dbReference>
<name>A0AAD6XB24_9AGAR</name>
<organism evidence="6 7">
    <name type="scientific">Mycena alexandri</name>
    <dbReference type="NCBI Taxonomy" id="1745969"/>
    <lineage>
        <taxon>Eukaryota</taxon>
        <taxon>Fungi</taxon>
        <taxon>Dikarya</taxon>
        <taxon>Basidiomycota</taxon>
        <taxon>Agaricomycotina</taxon>
        <taxon>Agaricomycetes</taxon>
        <taxon>Agaricomycetidae</taxon>
        <taxon>Agaricales</taxon>
        <taxon>Marasmiineae</taxon>
        <taxon>Mycenaceae</taxon>
        <taxon>Mycena</taxon>
    </lineage>
</organism>
<dbReference type="AlphaFoldDB" id="A0AAD6XB24"/>
<feature type="compositionally biased region" description="Low complexity" evidence="3">
    <location>
        <begin position="506"/>
        <end position="515"/>
    </location>
</feature>
<proteinExistence type="inferred from homology"/>
<reference evidence="6" key="1">
    <citation type="submission" date="2023-03" db="EMBL/GenBank/DDBJ databases">
        <title>Massive genome expansion in bonnet fungi (Mycena s.s.) driven by repeated elements and novel gene families across ecological guilds.</title>
        <authorList>
            <consortium name="Lawrence Berkeley National Laboratory"/>
            <person name="Harder C.B."/>
            <person name="Miyauchi S."/>
            <person name="Viragh M."/>
            <person name="Kuo A."/>
            <person name="Thoen E."/>
            <person name="Andreopoulos B."/>
            <person name="Lu D."/>
            <person name="Skrede I."/>
            <person name="Drula E."/>
            <person name="Henrissat B."/>
            <person name="Morin E."/>
            <person name="Kohler A."/>
            <person name="Barry K."/>
            <person name="LaButti K."/>
            <person name="Morin E."/>
            <person name="Salamov A."/>
            <person name="Lipzen A."/>
            <person name="Mereny Z."/>
            <person name="Hegedus B."/>
            <person name="Baldrian P."/>
            <person name="Stursova M."/>
            <person name="Weitz H."/>
            <person name="Taylor A."/>
            <person name="Grigoriev I.V."/>
            <person name="Nagy L.G."/>
            <person name="Martin F."/>
            <person name="Kauserud H."/>
        </authorList>
    </citation>
    <scope>NUCLEOTIDE SEQUENCE</scope>
    <source>
        <strain evidence="6">CBHHK200</strain>
    </source>
</reference>
<feature type="region of interest" description="Disordered" evidence="3">
    <location>
        <begin position="500"/>
        <end position="523"/>
    </location>
</feature>
<evidence type="ECO:0000313" key="7">
    <source>
        <dbReference type="Proteomes" id="UP001218188"/>
    </source>
</evidence>
<evidence type="ECO:0000256" key="2">
    <source>
        <dbReference type="ARBA" id="ARBA00022801"/>
    </source>
</evidence>
<evidence type="ECO:0000256" key="1">
    <source>
        <dbReference type="ARBA" id="ARBA00010088"/>
    </source>
</evidence>
<dbReference type="Pfam" id="PF00561">
    <property type="entry name" value="Abhydrolase_1"/>
    <property type="match status" value="1"/>
</dbReference>
<comment type="similarity">
    <text evidence="1">Belongs to the peptidase S33 family.</text>
</comment>
<dbReference type="PANTHER" id="PTHR43248:SF25">
    <property type="entry name" value="AB HYDROLASE-1 DOMAIN-CONTAINING PROTEIN-RELATED"/>
    <property type="match status" value="1"/>
</dbReference>
<evidence type="ECO:0000259" key="4">
    <source>
        <dbReference type="Pfam" id="PF00561"/>
    </source>
</evidence>
<dbReference type="Gene3D" id="3.40.50.1820">
    <property type="entry name" value="alpha/beta hydrolase"/>
    <property type="match status" value="1"/>
</dbReference>
<dbReference type="SUPFAM" id="SSF53474">
    <property type="entry name" value="alpha/beta-Hydrolases"/>
    <property type="match status" value="1"/>
</dbReference>
<dbReference type="Pfam" id="PF08386">
    <property type="entry name" value="Abhydrolase_4"/>
    <property type="match status" value="1"/>
</dbReference>
<feature type="domain" description="Peptidase S33 tripeptidyl aminopeptidase-like C-terminal" evidence="5">
    <location>
        <begin position="396"/>
        <end position="497"/>
    </location>
</feature>
<dbReference type="InterPro" id="IPR000073">
    <property type="entry name" value="AB_hydrolase_1"/>
</dbReference>
<dbReference type="EMBL" id="JARJCM010000016">
    <property type="protein sequence ID" value="KAJ7041481.1"/>
    <property type="molecule type" value="Genomic_DNA"/>
</dbReference>
<protein>
    <submittedName>
        <fullName evidence="6">TAP-like protein-domain-containing protein</fullName>
    </submittedName>
</protein>
<gene>
    <name evidence="6" type="ORF">C8F04DRAFT_1078989</name>
</gene>
<accession>A0AAD6XB24</accession>
<dbReference type="InterPro" id="IPR051601">
    <property type="entry name" value="Serine_prot/Carboxylest_S33"/>
</dbReference>
<comment type="caution">
    <text evidence="6">The sequence shown here is derived from an EMBL/GenBank/DDBJ whole genome shotgun (WGS) entry which is preliminary data.</text>
</comment>
<dbReference type="GO" id="GO:0016787">
    <property type="term" value="F:hydrolase activity"/>
    <property type="evidence" value="ECO:0007669"/>
    <property type="project" value="UniProtKB-KW"/>
</dbReference>
<dbReference type="InterPro" id="IPR013595">
    <property type="entry name" value="Pept_S33_TAP-like_C"/>
</dbReference>
<keyword evidence="7" id="KW-1185">Reference proteome</keyword>
<evidence type="ECO:0000256" key="3">
    <source>
        <dbReference type="SAM" id="MobiDB-lite"/>
    </source>
</evidence>